<keyword evidence="3" id="KW-1185">Reference proteome</keyword>
<dbReference type="Proteomes" id="UP000075883">
    <property type="component" value="Unassembled WGS sequence"/>
</dbReference>
<reference evidence="3" key="1">
    <citation type="submission" date="2013-09" db="EMBL/GenBank/DDBJ databases">
        <title>The Genome Sequence of Anopheles culicifacies species A.</title>
        <authorList>
            <consortium name="The Broad Institute Genomics Platform"/>
            <person name="Neafsey D.E."/>
            <person name="Besansky N."/>
            <person name="Howell P."/>
            <person name="Walton C."/>
            <person name="Young S.K."/>
            <person name="Zeng Q."/>
            <person name="Gargeya S."/>
            <person name="Fitzgerald M."/>
            <person name="Haas B."/>
            <person name="Abouelleil A."/>
            <person name="Allen A.W."/>
            <person name="Alvarado L."/>
            <person name="Arachchi H.M."/>
            <person name="Berlin A.M."/>
            <person name="Chapman S.B."/>
            <person name="Gainer-Dewar J."/>
            <person name="Goldberg J."/>
            <person name="Griggs A."/>
            <person name="Gujja S."/>
            <person name="Hansen M."/>
            <person name="Howarth C."/>
            <person name="Imamovic A."/>
            <person name="Ireland A."/>
            <person name="Larimer J."/>
            <person name="McCowan C."/>
            <person name="Murphy C."/>
            <person name="Pearson M."/>
            <person name="Poon T.W."/>
            <person name="Priest M."/>
            <person name="Roberts A."/>
            <person name="Saif S."/>
            <person name="Shea T."/>
            <person name="Sisk P."/>
            <person name="Sykes S."/>
            <person name="Wortman J."/>
            <person name="Nusbaum C."/>
            <person name="Birren B."/>
        </authorList>
    </citation>
    <scope>NUCLEOTIDE SEQUENCE [LARGE SCALE GENOMIC DNA]</scope>
    <source>
        <strain evidence="3">A-37</strain>
    </source>
</reference>
<feature type="region of interest" description="Disordered" evidence="1">
    <location>
        <begin position="68"/>
        <end position="88"/>
    </location>
</feature>
<accession>A0A182MHB2</accession>
<evidence type="ECO:0000313" key="2">
    <source>
        <dbReference type="EnsemblMetazoa" id="ACUA018275-PA"/>
    </source>
</evidence>
<proteinExistence type="predicted"/>
<evidence type="ECO:0000313" key="3">
    <source>
        <dbReference type="Proteomes" id="UP000075883"/>
    </source>
</evidence>
<sequence>MFPKKFKQSGMLYKKSAQLEAQFEREWDNLPGSSSQSAIVQSVEDVAMNDLSHELEAEYIEEEYLEEIDEDDRYSEQASIPNDGTDDEAAYEEEFLEEEVLDMDPECSKLRNSLRTWLIRNKVSRCQDIAESSGKSKRTDRCSSRWRSNVVSRC</sequence>
<name>A0A182MHB2_9DIPT</name>
<evidence type="ECO:0000256" key="1">
    <source>
        <dbReference type="SAM" id="MobiDB-lite"/>
    </source>
</evidence>
<reference evidence="2" key="2">
    <citation type="submission" date="2020-05" db="UniProtKB">
        <authorList>
            <consortium name="EnsemblMetazoa"/>
        </authorList>
    </citation>
    <scope>IDENTIFICATION</scope>
    <source>
        <strain evidence="2">A-37</strain>
    </source>
</reference>
<protein>
    <submittedName>
        <fullName evidence="2">Uncharacterized protein</fullName>
    </submittedName>
</protein>
<dbReference type="EnsemblMetazoa" id="ACUA018275-RA">
    <property type="protein sequence ID" value="ACUA018275-PA"/>
    <property type="gene ID" value="ACUA018275"/>
</dbReference>
<dbReference type="AlphaFoldDB" id="A0A182MHB2"/>
<organism evidence="2 3">
    <name type="scientific">Anopheles culicifacies</name>
    <dbReference type="NCBI Taxonomy" id="139723"/>
    <lineage>
        <taxon>Eukaryota</taxon>
        <taxon>Metazoa</taxon>
        <taxon>Ecdysozoa</taxon>
        <taxon>Arthropoda</taxon>
        <taxon>Hexapoda</taxon>
        <taxon>Insecta</taxon>
        <taxon>Pterygota</taxon>
        <taxon>Neoptera</taxon>
        <taxon>Endopterygota</taxon>
        <taxon>Diptera</taxon>
        <taxon>Nematocera</taxon>
        <taxon>Culicoidea</taxon>
        <taxon>Culicidae</taxon>
        <taxon>Anophelinae</taxon>
        <taxon>Anopheles</taxon>
        <taxon>culicifacies species complex</taxon>
    </lineage>
</organism>
<dbReference type="VEuPathDB" id="VectorBase:ACUA018275"/>
<dbReference type="EMBL" id="AXCM01022298">
    <property type="status" value="NOT_ANNOTATED_CDS"/>
    <property type="molecule type" value="Genomic_DNA"/>
</dbReference>